<feature type="signal peptide" evidence="1">
    <location>
        <begin position="1"/>
        <end position="23"/>
    </location>
</feature>
<comment type="caution">
    <text evidence="2">The sequence shown here is derived from an EMBL/GenBank/DDBJ whole genome shotgun (WGS) entry which is preliminary data.</text>
</comment>
<protein>
    <recommendedName>
        <fullName evidence="4">Lipoprotein</fullName>
    </recommendedName>
</protein>
<dbReference type="EMBL" id="VUNQ01000059">
    <property type="protein sequence ID" value="MSU03201.1"/>
    <property type="molecule type" value="Genomic_DNA"/>
</dbReference>
<keyword evidence="3" id="KW-1185">Reference proteome</keyword>
<reference evidence="2 3" key="1">
    <citation type="submission" date="2019-09" db="EMBL/GenBank/DDBJ databases">
        <title>In-depth cultivation of the pig gut microbiome towards novel bacterial diversity and tailored functional studies.</title>
        <authorList>
            <person name="Wylensek D."/>
            <person name="Hitch T.C.A."/>
            <person name="Clavel T."/>
        </authorList>
    </citation>
    <scope>NUCLEOTIDE SEQUENCE [LARGE SCALE GENOMIC DNA]</scope>
    <source>
        <strain evidence="2 3">WCA3-693-APC-4?</strain>
    </source>
</reference>
<organism evidence="2 3">
    <name type="scientific">Tissierella pigra</name>
    <dbReference type="NCBI Taxonomy" id="2607614"/>
    <lineage>
        <taxon>Bacteria</taxon>
        <taxon>Bacillati</taxon>
        <taxon>Bacillota</taxon>
        <taxon>Tissierellia</taxon>
        <taxon>Tissierellales</taxon>
        <taxon>Tissierellaceae</taxon>
        <taxon>Tissierella</taxon>
    </lineage>
</organism>
<dbReference type="AlphaFoldDB" id="A0A6N7XM73"/>
<proteinExistence type="predicted"/>
<sequence>MKLKKFISIIVISILSISLISCSNSNNKEEVKLREEEKLKEEVNSKEKVKPNKNRDENLTDELVKEEEVYDGQIYFQDDWVIGAISIEDGVPEEKGKEIAQKYAEKLKEKYKDKKVNVQAVQDGKNIANIEL</sequence>
<dbReference type="RefSeq" id="WP_154442764.1">
    <property type="nucleotide sequence ID" value="NZ_VUNQ01000059.1"/>
</dbReference>
<evidence type="ECO:0000256" key="1">
    <source>
        <dbReference type="SAM" id="SignalP"/>
    </source>
</evidence>
<gene>
    <name evidence="2" type="ORF">FYJ83_17205</name>
</gene>
<feature type="chain" id="PRO_5039400223" description="Lipoprotein" evidence="1">
    <location>
        <begin position="24"/>
        <end position="132"/>
    </location>
</feature>
<evidence type="ECO:0000313" key="2">
    <source>
        <dbReference type="EMBL" id="MSU03201.1"/>
    </source>
</evidence>
<dbReference type="PROSITE" id="PS51257">
    <property type="entry name" value="PROKAR_LIPOPROTEIN"/>
    <property type="match status" value="1"/>
</dbReference>
<keyword evidence="1" id="KW-0732">Signal</keyword>
<evidence type="ECO:0008006" key="4">
    <source>
        <dbReference type="Google" id="ProtNLM"/>
    </source>
</evidence>
<accession>A0A6N7XM73</accession>
<name>A0A6N7XM73_9FIRM</name>
<evidence type="ECO:0000313" key="3">
    <source>
        <dbReference type="Proteomes" id="UP000469523"/>
    </source>
</evidence>
<dbReference type="Proteomes" id="UP000469523">
    <property type="component" value="Unassembled WGS sequence"/>
</dbReference>